<protein>
    <submittedName>
        <fullName evidence="6">Mdm4</fullName>
    </submittedName>
</protein>
<dbReference type="InterPro" id="IPR036885">
    <property type="entry name" value="SWIB_MDM2_dom_sf"/>
</dbReference>
<keyword evidence="3" id="KW-0862">Zinc</keyword>
<dbReference type="GO" id="GO:0008270">
    <property type="term" value="F:zinc ion binding"/>
    <property type="evidence" value="ECO:0007669"/>
    <property type="project" value="UniProtKB-KW"/>
</dbReference>
<dbReference type="Proteomes" id="UP001295444">
    <property type="component" value="Chromosome 03"/>
</dbReference>
<keyword evidence="4" id="KW-0472">Membrane</keyword>
<organism evidence="6 7">
    <name type="scientific">Pelobates cultripes</name>
    <name type="common">Western spadefoot toad</name>
    <dbReference type="NCBI Taxonomy" id="61616"/>
    <lineage>
        <taxon>Eukaryota</taxon>
        <taxon>Metazoa</taxon>
        <taxon>Chordata</taxon>
        <taxon>Craniata</taxon>
        <taxon>Vertebrata</taxon>
        <taxon>Euteleostomi</taxon>
        <taxon>Amphibia</taxon>
        <taxon>Batrachia</taxon>
        <taxon>Anura</taxon>
        <taxon>Pelobatoidea</taxon>
        <taxon>Pelobatidae</taxon>
        <taxon>Pelobates</taxon>
    </lineage>
</organism>
<feature type="transmembrane region" description="Helical" evidence="4">
    <location>
        <begin position="20"/>
        <end position="42"/>
    </location>
</feature>
<proteinExistence type="predicted"/>
<keyword evidence="4" id="KW-1133">Transmembrane helix</keyword>
<dbReference type="AlphaFoldDB" id="A0AAD1RL35"/>
<evidence type="ECO:0000313" key="6">
    <source>
        <dbReference type="EMBL" id="CAH2273521.1"/>
    </source>
</evidence>
<feature type="domain" description="DM2" evidence="5">
    <location>
        <begin position="4"/>
        <end position="88"/>
    </location>
</feature>
<keyword evidence="2" id="KW-0863">Zinc-finger</keyword>
<keyword evidence="4" id="KW-0812">Transmembrane</keyword>
<dbReference type="GO" id="GO:0002039">
    <property type="term" value="F:p53 binding"/>
    <property type="evidence" value="ECO:0007669"/>
    <property type="project" value="TreeGrafter"/>
</dbReference>
<dbReference type="GO" id="GO:0043066">
    <property type="term" value="P:negative regulation of apoptotic process"/>
    <property type="evidence" value="ECO:0007669"/>
    <property type="project" value="TreeGrafter"/>
</dbReference>
<evidence type="ECO:0000256" key="2">
    <source>
        <dbReference type="ARBA" id="ARBA00022771"/>
    </source>
</evidence>
<evidence type="ECO:0000256" key="3">
    <source>
        <dbReference type="ARBA" id="ARBA00022833"/>
    </source>
</evidence>
<evidence type="ECO:0000256" key="4">
    <source>
        <dbReference type="SAM" id="Phobius"/>
    </source>
</evidence>
<dbReference type="PANTHER" id="PTHR46858">
    <property type="entry name" value="OS05G0521000 PROTEIN"/>
    <property type="match status" value="1"/>
</dbReference>
<evidence type="ECO:0000256" key="1">
    <source>
        <dbReference type="ARBA" id="ARBA00022723"/>
    </source>
</evidence>
<evidence type="ECO:0000259" key="5">
    <source>
        <dbReference type="PROSITE" id="PS51925"/>
    </source>
</evidence>
<dbReference type="PANTHER" id="PTHR46858:SF12">
    <property type="entry name" value="PROTEIN MDM4"/>
    <property type="match status" value="1"/>
</dbReference>
<dbReference type="GO" id="GO:0010468">
    <property type="term" value="P:regulation of gene expression"/>
    <property type="evidence" value="ECO:0007669"/>
    <property type="project" value="TreeGrafter"/>
</dbReference>
<keyword evidence="1" id="KW-0479">Metal-binding</keyword>
<dbReference type="EMBL" id="OW240914">
    <property type="protein sequence ID" value="CAH2273521.1"/>
    <property type="molecule type" value="Genomic_DNA"/>
</dbReference>
<dbReference type="Gene3D" id="1.10.245.10">
    <property type="entry name" value="SWIB/MDM2 domain"/>
    <property type="match status" value="1"/>
</dbReference>
<name>A0AAD1RL35_PELCU</name>
<dbReference type="GO" id="GO:0061630">
    <property type="term" value="F:ubiquitin protein ligase activity"/>
    <property type="evidence" value="ECO:0007669"/>
    <property type="project" value="TreeGrafter"/>
</dbReference>
<dbReference type="GO" id="GO:0016567">
    <property type="term" value="P:protein ubiquitination"/>
    <property type="evidence" value="ECO:0007669"/>
    <property type="project" value="TreeGrafter"/>
</dbReference>
<accession>A0AAD1RL35</accession>
<dbReference type="SUPFAM" id="SSF47592">
    <property type="entry name" value="SWIB/MDM2 domain"/>
    <property type="match status" value="1"/>
</dbReference>
<dbReference type="PROSITE" id="PS51925">
    <property type="entry name" value="SWIB_MDM2"/>
    <property type="match status" value="1"/>
</dbReference>
<keyword evidence="7" id="KW-1185">Reference proteome</keyword>
<sequence>MCGILKDVQASDQSVSLRLYHLLVACVGTILVMHYLGQYIMVKQLYDKQQQHIVHCGTDELGELLGITTFSVKDPSPLYEMLKKNLYRISYSDAEQSPSRDHVQEAGKLDQEKSFDEGIFISESQDACDSTTGVAYSSLKRPVIEARTSPSNHRVTCREQVSGAIFVLPADRLSLSEIGIHNIESPPMGRERPWLSSRREVQPIRTIFVVR</sequence>
<evidence type="ECO:0000313" key="7">
    <source>
        <dbReference type="Proteomes" id="UP001295444"/>
    </source>
</evidence>
<dbReference type="InterPro" id="IPR003121">
    <property type="entry name" value="SWIB_MDM2_domain"/>
</dbReference>
<reference evidence="6" key="1">
    <citation type="submission" date="2022-03" db="EMBL/GenBank/DDBJ databases">
        <authorList>
            <person name="Alioto T."/>
            <person name="Alioto T."/>
            <person name="Gomez Garrido J."/>
        </authorList>
    </citation>
    <scope>NUCLEOTIDE SEQUENCE</scope>
</reference>
<gene>
    <name evidence="6" type="ORF">PECUL_23A007357</name>
</gene>